<dbReference type="EMBL" id="BAABLV010000036">
    <property type="protein sequence ID" value="GAA4904526.1"/>
    <property type="molecule type" value="Genomic_DNA"/>
</dbReference>
<comment type="caution">
    <text evidence="1">The sequence shown here is derived from an EMBL/GenBank/DDBJ whole genome shotgun (WGS) entry which is preliminary data.</text>
</comment>
<evidence type="ECO:0000313" key="1">
    <source>
        <dbReference type="EMBL" id="GAA4904526.1"/>
    </source>
</evidence>
<keyword evidence="2" id="KW-1185">Reference proteome</keyword>
<protein>
    <recommendedName>
        <fullName evidence="3">NRDE family protein</fullName>
    </recommendedName>
</protein>
<reference evidence="2" key="1">
    <citation type="journal article" date="2019" name="Int. J. Syst. Evol. Microbiol.">
        <title>The Global Catalogue of Microorganisms (GCM) 10K type strain sequencing project: providing services to taxonomists for standard genome sequencing and annotation.</title>
        <authorList>
            <consortium name="The Broad Institute Genomics Platform"/>
            <consortium name="The Broad Institute Genome Sequencing Center for Infectious Disease"/>
            <person name="Wu L."/>
            <person name="Ma J."/>
        </authorList>
    </citation>
    <scope>NUCLEOTIDE SEQUENCE [LARGE SCALE GENOMIC DNA]</scope>
    <source>
        <strain evidence="2">JCM 19125</strain>
    </source>
</reference>
<proteinExistence type="predicted"/>
<dbReference type="RefSeq" id="WP_345583255.1">
    <property type="nucleotide sequence ID" value="NZ_BAABLV010000036.1"/>
</dbReference>
<evidence type="ECO:0000313" key="2">
    <source>
        <dbReference type="Proteomes" id="UP001501521"/>
    </source>
</evidence>
<dbReference type="Proteomes" id="UP001501521">
    <property type="component" value="Unassembled WGS sequence"/>
</dbReference>
<evidence type="ECO:0008006" key="3">
    <source>
        <dbReference type="Google" id="ProtNLM"/>
    </source>
</evidence>
<dbReference type="InterPro" id="IPR008551">
    <property type="entry name" value="TANGO2"/>
</dbReference>
<organism evidence="1 2">
    <name type="scientific">Tessaracoccus lubricantis</name>
    <dbReference type="NCBI Taxonomy" id="545543"/>
    <lineage>
        <taxon>Bacteria</taxon>
        <taxon>Bacillati</taxon>
        <taxon>Actinomycetota</taxon>
        <taxon>Actinomycetes</taxon>
        <taxon>Propionibacteriales</taxon>
        <taxon>Propionibacteriaceae</taxon>
        <taxon>Tessaracoccus</taxon>
    </lineage>
</organism>
<sequence>MCTVVIRVPEPGPARVRLLAIRDEDPGRPWRPLGQWWPEHPEVTGIQDMMAGGAWLAHDQRQLSVLLNRPGGPGEGIIPTTRGNLVIGSLTGQQVPETPTTLGFNLVEATFDGVRVTSWEGGRTETTDLAPGTHMVAHSDVDDHDSARIAHWLPRFADAPTEGVRWWTEWAKLLDDGGRELDPTDDRALIRDNRAHGYPTLSLLAVVASIGPGGVTAEMGVLAQPGVWDHLAPLWPKP</sequence>
<dbReference type="Pfam" id="PF05742">
    <property type="entry name" value="TANGO2"/>
    <property type="match status" value="1"/>
</dbReference>
<accession>A0ABP9FKI1</accession>
<gene>
    <name evidence="1" type="ORF">GCM10025789_24550</name>
</gene>
<name>A0ABP9FKI1_9ACTN</name>